<evidence type="ECO:0000313" key="2">
    <source>
        <dbReference type="EMBL" id="CAI9090244.1"/>
    </source>
</evidence>
<gene>
    <name evidence="2" type="ORF">OLC1_LOCUS2440</name>
</gene>
<dbReference type="AlphaFoldDB" id="A0AAV1C3M4"/>
<feature type="compositionally biased region" description="Polar residues" evidence="1">
    <location>
        <begin position="13"/>
        <end position="24"/>
    </location>
</feature>
<organism evidence="2 3">
    <name type="scientific">Oldenlandia corymbosa var. corymbosa</name>
    <dbReference type="NCBI Taxonomy" id="529605"/>
    <lineage>
        <taxon>Eukaryota</taxon>
        <taxon>Viridiplantae</taxon>
        <taxon>Streptophyta</taxon>
        <taxon>Embryophyta</taxon>
        <taxon>Tracheophyta</taxon>
        <taxon>Spermatophyta</taxon>
        <taxon>Magnoliopsida</taxon>
        <taxon>eudicotyledons</taxon>
        <taxon>Gunneridae</taxon>
        <taxon>Pentapetalae</taxon>
        <taxon>asterids</taxon>
        <taxon>lamiids</taxon>
        <taxon>Gentianales</taxon>
        <taxon>Rubiaceae</taxon>
        <taxon>Rubioideae</taxon>
        <taxon>Spermacoceae</taxon>
        <taxon>Hedyotis-Oldenlandia complex</taxon>
        <taxon>Oldenlandia</taxon>
    </lineage>
</organism>
<feature type="region of interest" description="Disordered" evidence="1">
    <location>
        <begin position="74"/>
        <end position="101"/>
    </location>
</feature>
<evidence type="ECO:0000256" key="1">
    <source>
        <dbReference type="SAM" id="MobiDB-lite"/>
    </source>
</evidence>
<protein>
    <submittedName>
        <fullName evidence="2">OLC1v1024975C1</fullName>
    </submittedName>
</protein>
<proteinExistence type="predicted"/>
<reference evidence="2" key="1">
    <citation type="submission" date="2023-03" db="EMBL/GenBank/DDBJ databases">
        <authorList>
            <person name="Julca I."/>
        </authorList>
    </citation>
    <scope>NUCLEOTIDE SEQUENCE</scope>
</reference>
<keyword evidence="3" id="KW-1185">Reference proteome</keyword>
<sequence>MSILAGSDKVVSEPNNPRLESQPNSPWPEISLPSIPCDTLINYGRPTRKEIFTDIFNLLEEIRGTRGCHFEAVNSQSEDLEISEPKLPTPSKELSPKDSSKMVTPPSWIELLRFSGDNPEAWLQNCNEYFSILSIPESNRLEMIKPYLEEVAEILLEAMMMLKPNMTWLEFSKGLVKRFKEKNEEAEIHLTLGSRGEERGNSIIVHAMDESNFNDDEYVGPKLTDDHMVSNKIDCDDREKFDELLKAVNDDDNLSRNVDENFMILNDVDDDFLIDELLFTGYDDNNSPLDSLVHDFENLNGAGATLMSATVNSCDEEVSNVNLVDPVALEDNFLFMDDIVFDETPVEEDGGVDSECLTEERADVFLVYDALLNSDVNVNGLLEKVYENSVNLTVVADDRSLHEEDGSVTLEFRDKELMLVGCESTMVRKELLIQSFGMVALHLSLYLEGKDALKGKGVVQPHFALFDIRLCAMRIPEMLLKGEDESTATINLISKFEMNSLEMALNALDYYSSLCKRFYVDNYGEHALKFFIDR</sequence>
<dbReference type="EMBL" id="OX459118">
    <property type="protein sequence ID" value="CAI9090244.1"/>
    <property type="molecule type" value="Genomic_DNA"/>
</dbReference>
<accession>A0AAV1C3M4</accession>
<dbReference type="Proteomes" id="UP001161247">
    <property type="component" value="Chromosome 1"/>
</dbReference>
<evidence type="ECO:0000313" key="3">
    <source>
        <dbReference type="Proteomes" id="UP001161247"/>
    </source>
</evidence>
<feature type="region of interest" description="Disordered" evidence="1">
    <location>
        <begin position="1"/>
        <end position="30"/>
    </location>
</feature>
<name>A0AAV1C3M4_OLDCO</name>